<comment type="caution">
    <text evidence="2">The sequence shown here is derived from an EMBL/GenBank/DDBJ whole genome shotgun (WGS) entry which is preliminary data.</text>
</comment>
<evidence type="ECO:0000313" key="3">
    <source>
        <dbReference type="Proteomes" id="UP000377595"/>
    </source>
</evidence>
<dbReference type="RefSeq" id="WP_155348420.1">
    <property type="nucleotide sequence ID" value="NZ_BAAAHM010000006.1"/>
</dbReference>
<proteinExistence type="predicted"/>
<reference evidence="2 3" key="1">
    <citation type="submission" date="2019-10" db="EMBL/GenBank/DDBJ databases">
        <title>Whole genome shotgun sequence of Acrocarpospora pleiomorpha NBRC 16267.</title>
        <authorList>
            <person name="Ichikawa N."/>
            <person name="Kimura A."/>
            <person name="Kitahashi Y."/>
            <person name="Komaki H."/>
            <person name="Oguchi A."/>
        </authorList>
    </citation>
    <scope>NUCLEOTIDE SEQUENCE [LARGE SCALE GENOMIC DNA]</scope>
    <source>
        <strain evidence="2 3">NBRC 16267</strain>
    </source>
</reference>
<protein>
    <recommendedName>
        <fullName evidence="4">Transposase</fullName>
    </recommendedName>
</protein>
<keyword evidence="3" id="KW-1185">Reference proteome</keyword>
<accession>A0A5M3XQD3</accession>
<dbReference type="AlphaFoldDB" id="A0A5M3XQD3"/>
<evidence type="ECO:0008006" key="4">
    <source>
        <dbReference type="Google" id="ProtNLM"/>
    </source>
</evidence>
<feature type="compositionally biased region" description="Low complexity" evidence="1">
    <location>
        <begin position="701"/>
        <end position="713"/>
    </location>
</feature>
<dbReference type="EMBL" id="BLAF01000042">
    <property type="protein sequence ID" value="GES23537.1"/>
    <property type="molecule type" value="Genomic_DNA"/>
</dbReference>
<dbReference type="OrthoDB" id="4668019at2"/>
<feature type="compositionally biased region" description="Low complexity" evidence="1">
    <location>
        <begin position="12"/>
        <end position="30"/>
    </location>
</feature>
<feature type="compositionally biased region" description="Basic residues" evidence="1">
    <location>
        <begin position="714"/>
        <end position="728"/>
    </location>
</feature>
<feature type="region of interest" description="Disordered" evidence="1">
    <location>
        <begin position="1"/>
        <end position="47"/>
    </location>
</feature>
<organism evidence="2 3">
    <name type="scientific">Acrocarpospora pleiomorpha</name>
    <dbReference type="NCBI Taxonomy" id="90975"/>
    <lineage>
        <taxon>Bacteria</taxon>
        <taxon>Bacillati</taxon>
        <taxon>Actinomycetota</taxon>
        <taxon>Actinomycetes</taxon>
        <taxon>Streptosporangiales</taxon>
        <taxon>Streptosporangiaceae</taxon>
        <taxon>Acrocarpospora</taxon>
    </lineage>
</organism>
<dbReference type="Proteomes" id="UP000377595">
    <property type="component" value="Unassembled WGS sequence"/>
</dbReference>
<feature type="region of interest" description="Disordered" evidence="1">
    <location>
        <begin position="693"/>
        <end position="770"/>
    </location>
</feature>
<sequence length="770" mass="82295">MTVTGVTHEVTGSPDNGLPGGLSSSSLSSGRRFRGKNKQPAWKRDKDGPVSVIRLPLSVTRPADRRRLEQLFSAMWQIKRALRRDAANMVVAYWHGDRRRVADEPAWRRELGLSRTGLEQRGYAHLDAAGHLKAHVTKALVMHQADEVWTGVERHLFRDAAGRRAGAPRRRLPWWDYTRIPGRARSHTSPRKWETFRLHGTLEGHLAAYRAPGTPADTTIDRVADVMGDGESVLAQPLRMPVPPASSPTGRTAGSWWDHVGPLVVVFSGGAASRKGDLVLPVRLPQGAGRWPYLAHYLNDPARWHKIDLVRVADPGAPGGWRYEAHLLVLGAGYAAPATRARRARAAGLDRIGGVDANVSNLSVVSFPATGTAAGNATASNAAASSGFVAGGPHQGDSIGDGPSADGGALIGVDDIGETIPGAPAAAGSGNAPVTATRLTLTPAQQNELARDRKKAAGRRKALDRSRRAANPAQYRPSARQQARAARRARAGLPVKQIHLPGGERLTQARGKRPARPYRQDRLSASYRRLRARDKAAGARRTVARRARARQAAATIISLHGTNLVVEDCHIATWHRRWGRTCMAFTPGQLVTALAAECTAAGGALLRAATRPTALSQHCLCGAKVTKTLAVRVHVCSACGLNGDRDLVSAALAALVVFSDPADPGTAQVDYDRAAALLTHDFKGLQEALSESTVVSPVPAPTGQRTGGTAARPGARRRWRRARGRASARRSAGTCGMSTPNELRPAFAVQGPRRSGMPVTPDCPDLRGRS</sequence>
<gene>
    <name evidence="2" type="ORF">Aple_064360</name>
</gene>
<name>A0A5M3XQD3_9ACTN</name>
<evidence type="ECO:0000256" key="1">
    <source>
        <dbReference type="SAM" id="MobiDB-lite"/>
    </source>
</evidence>
<feature type="region of interest" description="Disordered" evidence="1">
    <location>
        <begin position="443"/>
        <end position="488"/>
    </location>
</feature>
<evidence type="ECO:0000313" key="2">
    <source>
        <dbReference type="EMBL" id="GES23537.1"/>
    </source>
</evidence>